<dbReference type="RefSeq" id="XP_018334324.1">
    <property type="nucleotide sequence ID" value="XM_018478822.1"/>
</dbReference>
<protein>
    <submittedName>
        <fullName evidence="7 8">HSPB1-associated protein 1 isoform X1</fullName>
    </submittedName>
</protein>
<dbReference type="InterPro" id="IPR014710">
    <property type="entry name" value="RmlC-like_jellyroll"/>
</dbReference>
<dbReference type="InterPro" id="IPR041667">
    <property type="entry name" value="Cupin_8"/>
</dbReference>
<evidence type="ECO:0000256" key="2">
    <source>
        <dbReference type="ARBA" id="ARBA00022490"/>
    </source>
</evidence>
<evidence type="ECO:0000313" key="8">
    <source>
        <dbReference type="RefSeq" id="XP_018334326.1"/>
    </source>
</evidence>
<dbReference type="SUPFAM" id="SSF51197">
    <property type="entry name" value="Clavaminate synthase-like"/>
    <property type="match status" value="1"/>
</dbReference>
<dbReference type="PANTHER" id="PTHR12461">
    <property type="entry name" value="HYPOXIA-INDUCIBLE FACTOR 1 ALPHA INHIBITOR-RELATED"/>
    <property type="match status" value="1"/>
</dbReference>
<dbReference type="GeneID" id="108743300"/>
<dbReference type="SMART" id="SM00558">
    <property type="entry name" value="JmjC"/>
    <property type="match status" value="1"/>
</dbReference>
<keyword evidence="6" id="KW-1185">Reference proteome</keyword>
<keyword evidence="2" id="KW-0963">Cytoplasm</keyword>
<dbReference type="GO" id="GO:0005737">
    <property type="term" value="C:cytoplasm"/>
    <property type="evidence" value="ECO:0007669"/>
    <property type="project" value="UniProtKB-SubCell"/>
</dbReference>
<evidence type="ECO:0000313" key="6">
    <source>
        <dbReference type="Proteomes" id="UP000192223"/>
    </source>
</evidence>
<dbReference type="Gene3D" id="2.60.120.10">
    <property type="entry name" value="Jelly Rolls"/>
    <property type="match status" value="1"/>
</dbReference>
<evidence type="ECO:0000256" key="3">
    <source>
        <dbReference type="ARBA" id="ARBA00037342"/>
    </source>
</evidence>
<name>A0A1W4XDW3_AGRPL</name>
<dbReference type="PANTHER" id="PTHR12461:SF43">
    <property type="entry name" value="HSPB1-ASSOCIATED PROTEIN 1"/>
    <property type="match status" value="1"/>
</dbReference>
<accession>A0A1W4XDW3</accession>
<evidence type="ECO:0000313" key="7">
    <source>
        <dbReference type="RefSeq" id="XP_018334324.1"/>
    </source>
</evidence>
<feature type="domain" description="JmjC" evidence="5">
    <location>
        <begin position="117"/>
        <end position="279"/>
    </location>
</feature>
<dbReference type="InterPro" id="IPR003347">
    <property type="entry name" value="JmjC_dom"/>
</dbReference>
<dbReference type="AlphaFoldDB" id="A0A1W4XDW3"/>
<feature type="region of interest" description="Disordered" evidence="4">
    <location>
        <begin position="386"/>
        <end position="407"/>
    </location>
</feature>
<reference evidence="7 8" key="1">
    <citation type="submission" date="2025-04" db="UniProtKB">
        <authorList>
            <consortium name="RefSeq"/>
        </authorList>
    </citation>
    <scope>IDENTIFICATION</scope>
    <source>
        <tissue evidence="7 8">Entire body</tissue>
    </source>
</reference>
<sequence>MSERERIKFMHNYCKIAEDQQNSGVSDNLARNSDDLSEEQIKYLVENCSEPLVILNQLKWKILKWDLGDWCSILENEDLPCRCGKNVYSKCPQWETITSKKVLKISNFVELRNSKDPKEWIYFDYKYLKDWIINKEKIKKDITWKSFGYPDLGWQESTIWIGTEGAHTPCHVDTYGCNLVAQVLGRKLWCLFPPNENLLPTRVPYEESTIFSEMNFFSPQPNKFKGIESCRKVILNPGDVLFVPHGWWHYVENLEFAISINTWLPTDRDEEKRLEESLVKMIMLQFERELSGDEKKFIIIGDNTRNLSGHQNFKYNLNVTHFCLKSYQNFLDTNKTTQMEIRNDATMCSIEEILRKFRNTLKAVPILSQDEFLEFLEKQRNRFFGNESNQKTNVSENGNNSDNDESDKEMVSKVLTAILKPNVINLIKQNLLK</sequence>
<dbReference type="Proteomes" id="UP000192223">
    <property type="component" value="Unplaced"/>
</dbReference>
<evidence type="ECO:0000256" key="1">
    <source>
        <dbReference type="ARBA" id="ARBA00004496"/>
    </source>
</evidence>
<evidence type="ECO:0000256" key="4">
    <source>
        <dbReference type="SAM" id="MobiDB-lite"/>
    </source>
</evidence>
<dbReference type="PROSITE" id="PS51184">
    <property type="entry name" value="JMJC"/>
    <property type="match status" value="1"/>
</dbReference>
<dbReference type="STRING" id="224129.A0A1W4XDW3"/>
<dbReference type="OrthoDB" id="438164at2759"/>
<dbReference type="Pfam" id="PF13621">
    <property type="entry name" value="Cupin_8"/>
    <property type="match status" value="1"/>
</dbReference>
<evidence type="ECO:0000259" key="5">
    <source>
        <dbReference type="PROSITE" id="PS51184"/>
    </source>
</evidence>
<comment type="function">
    <text evidence="3">May play a role in cellular stress response.</text>
</comment>
<dbReference type="RefSeq" id="XP_018334326.1">
    <property type="nucleotide sequence ID" value="XM_018478824.1"/>
</dbReference>
<comment type="subcellular location">
    <subcellularLocation>
        <location evidence="1">Cytoplasm</location>
    </subcellularLocation>
</comment>
<dbReference type="CTD" id="79663"/>
<proteinExistence type="predicted"/>
<organism evidence="6 8">
    <name type="scientific">Agrilus planipennis</name>
    <name type="common">Emerald ash borer</name>
    <name type="synonym">Agrilus marcopoli</name>
    <dbReference type="NCBI Taxonomy" id="224129"/>
    <lineage>
        <taxon>Eukaryota</taxon>
        <taxon>Metazoa</taxon>
        <taxon>Ecdysozoa</taxon>
        <taxon>Arthropoda</taxon>
        <taxon>Hexapoda</taxon>
        <taxon>Insecta</taxon>
        <taxon>Pterygota</taxon>
        <taxon>Neoptera</taxon>
        <taxon>Endopterygota</taxon>
        <taxon>Coleoptera</taxon>
        <taxon>Polyphaga</taxon>
        <taxon>Elateriformia</taxon>
        <taxon>Buprestoidea</taxon>
        <taxon>Buprestidae</taxon>
        <taxon>Agrilinae</taxon>
        <taxon>Agrilus</taxon>
    </lineage>
</organism>
<gene>
    <name evidence="7 8" type="primary">LOC108743300</name>
</gene>
<dbReference type="KEGG" id="apln:108743300"/>